<dbReference type="EMBL" id="BMAO01007435">
    <property type="protein sequence ID" value="GFR15933.1"/>
    <property type="molecule type" value="Genomic_DNA"/>
</dbReference>
<gene>
    <name evidence="2" type="ORF">TNCT_318191</name>
</gene>
<dbReference type="Proteomes" id="UP000887116">
    <property type="component" value="Unassembled WGS sequence"/>
</dbReference>
<comment type="caution">
    <text evidence="2">The sequence shown here is derived from an EMBL/GenBank/DDBJ whole genome shotgun (WGS) entry which is preliminary data.</text>
</comment>
<evidence type="ECO:0000313" key="2">
    <source>
        <dbReference type="EMBL" id="GFR15933.1"/>
    </source>
</evidence>
<proteinExistence type="predicted"/>
<name>A0A8X6H4F3_TRICU</name>
<accession>A0A8X6H4F3</accession>
<evidence type="ECO:0000256" key="1">
    <source>
        <dbReference type="SAM" id="MobiDB-lite"/>
    </source>
</evidence>
<protein>
    <submittedName>
        <fullName evidence="2">Uncharacterized protein</fullName>
    </submittedName>
</protein>
<reference evidence="2" key="1">
    <citation type="submission" date="2020-07" db="EMBL/GenBank/DDBJ databases">
        <title>Multicomponent nature underlies the extraordinary mechanical properties of spider dragline silk.</title>
        <authorList>
            <person name="Kono N."/>
            <person name="Nakamura H."/>
            <person name="Mori M."/>
            <person name="Yoshida Y."/>
            <person name="Ohtoshi R."/>
            <person name="Malay A.D."/>
            <person name="Moran D.A.P."/>
            <person name="Tomita M."/>
            <person name="Numata K."/>
            <person name="Arakawa K."/>
        </authorList>
    </citation>
    <scope>NUCLEOTIDE SEQUENCE</scope>
</reference>
<keyword evidence="3" id="KW-1185">Reference proteome</keyword>
<feature type="compositionally biased region" description="Low complexity" evidence="1">
    <location>
        <begin position="49"/>
        <end position="60"/>
    </location>
</feature>
<dbReference type="AlphaFoldDB" id="A0A8X6H4F3"/>
<sequence>MHRISSRYQVPKARSSKRKMHALLKAKNRWASGELELEHQSLDENDPDSSGNVSSNYENNEEVNTWTLNSNEQIASAKRTLSLLRSLTSVERVISE</sequence>
<evidence type="ECO:0000313" key="3">
    <source>
        <dbReference type="Proteomes" id="UP000887116"/>
    </source>
</evidence>
<organism evidence="2 3">
    <name type="scientific">Trichonephila clavata</name>
    <name type="common">Joro spider</name>
    <name type="synonym">Nephila clavata</name>
    <dbReference type="NCBI Taxonomy" id="2740835"/>
    <lineage>
        <taxon>Eukaryota</taxon>
        <taxon>Metazoa</taxon>
        <taxon>Ecdysozoa</taxon>
        <taxon>Arthropoda</taxon>
        <taxon>Chelicerata</taxon>
        <taxon>Arachnida</taxon>
        <taxon>Araneae</taxon>
        <taxon>Araneomorphae</taxon>
        <taxon>Entelegynae</taxon>
        <taxon>Araneoidea</taxon>
        <taxon>Nephilidae</taxon>
        <taxon>Trichonephila</taxon>
    </lineage>
</organism>
<feature type="region of interest" description="Disordered" evidence="1">
    <location>
        <begin position="39"/>
        <end position="60"/>
    </location>
</feature>